<reference evidence="3 5" key="3">
    <citation type="submission" date="2016-10" db="EMBL/GenBank/DDBJ databases">
        <authorList>
            <person name="Varghese N."/>
            <person name="Submissions S."/>
        </authorList>
    </citation>
    <scope>NUCLEOTIDE SEQUENCE [LARGE SCALE GENOMIC DNA]</scope>
    <source>
        <strain evidence="3 5">ATCC 33218</strain>
    </source>
</reference>
<evidence type="ECO:0000313" key="3">
    <source>
        <dbReference type="EMBL" id="SCY07497.1"/>
    </source>
</evidence>
<sequence>MRLRLVMLILMLTGCAQPPDLMAPCPDYGKHCSQTAINTDSLVYEEKLP</sequence>
<keyword evidence="1" id="KW-0732">Signal</keyword>
<feature type="chain" id="PRO_5001935656" evidence="1">
    <location>
        <begin position="19"/>
        <end position="49"/>
    </location>
</feature>
<reference evidence="2" key="1">
    <citation type="submission" date="2014-09" db="EMBL/GenBank/DDBJ databases">
        <authorList>
            <person name="GOMEZ-VALERO Laura"/>
        </authorList>
    </citation>
    <scope>NUCLEOTIDE SEQUENCE</scope>
    <source>
        <strain evidence="2">ATCC33218</strain>
    </source>
</reference>
<accession>A0A098GI92</accession>
<evidence type="ECO:0000313" key="2">
    <source>
        <dbReference type="EMBL" id="CEG62203.1"/>
    </source>
</evidence>
<reference evidence="4" key="2">
    <citation type="submission" date="2014-09" db="EMBL/GenBank/DDBJ databases">
        <authorList>
            <person name="Gomez-Valero L."/>
        </authorList>
    </citation>
    <scope>NUCLEOTIDE SEQUENCE [LARGE SCALE GENOMIC DNA]</scope>
    <source>
        <strain evidence="4">ATCC33218</strain>
    </source>
</reference>
<name>A0A098GI92_LEGMI</name>
<organism evidence="2 4">
    <name type="scientific">Legionella micdadei</name>
    <name type="common">Tatlockia micdadei</name>
    <dbReference type="NCBI Taxonomy" id="451"/>
    <lineage>
        <taxon>Bacteria</taxon>
        <taxon>Pseudomonadati</taxon>
        <taxon>Pseudomonadota</taxon>
        <taxon>Gammaproteobacteria</taxon>
        <taxon>Legionellales</taxon>
        <taxon>Legionellaceae</taxon>
        <taxon>Legionella</taxon>
    </lineage>
</organism>
<dbReference type="Proteomes" id="UP000032414">
    <property type="component" value="Chromosome I"/>
</dbReference>
<evidence type="ECO:0000256" key="1">
    <source>
        <dbReference type="SAM" id="SignalP"/>
    </source>
</evidence>
<dbReference type="Proteomes" id="UP000182998">
    <property type="component" value="Unassembled WGS sequence"/>
</dbReference>
<dbReference type="EMBL" id="FMVN01000003">
    <property type="protein sequence ID" value="SCY07497.1"/>
    <property type="molecule type" value="Genomic_DNA"/>
</dbReference>
<evidence type="ECO:0000313" key="4">
    <source>
        <dbReference type="Proteomes" id="UP000032414"/>
    </source>
</evidence>
<protein>
    <submittedName>
        <fullName evidence="2">Uncharacterized protein</fullName>
    </submittedName>
</protein>
<dbReference type="PROSITE" id="PS51257">
    <property type="entry name" value="PROKAR_LIPOPROTEIN"/>
    <property type="match status" value="1"/>
</dbReference>
<dbReference type="NCBIfam" id="NF041529">
    <property type="entry name" value="LvhB7"/>
    <property type="match status" value="1"/>
</dbReference>
<keyword evidence="5" id="KW-1185">Reference proteome</keyword>
<feature type="signal peptide" evidence="1">
    <location>
        <begin position="1"/>
        <end position="18"/>
    </location>
</feature>
<dbReference type="EMBL" id="LN614830">
    <property type="protein sequence ID" value="CEG62203.1"/>
    <property type="molecule type" value="Genomic_DNA"/>
</dbReference>
<dbReference type="AlphaFoldDB" id="A0A098GI92"/>
<proteinExistence type="predicted"/>
<gene>
    <name evidence="2" type="ORF">LMI_2971</name>
    <name evidence="3" type="ORF">SAMN02982997_00791</name>
</gene>
<dbReference type="RefSeq" id="WP_164493054.1">
    <property type="nucleotide sequence ID" value="NZ_FMVN01000003.1"/>
</dbReference>
<dbReference type="HOGENOM" id="CLU_3141640_0_0_6"/>
<dbReference type="KEGG" id="tmc:LMI_2971"/>
<evidence type="ECO:0000313" key="5">
    <source>
        <dbReference type="Proteomes" id="UP000182998"/>
    </source>
</evidence>